<dbReference type="AlphaFoldDB" id="A0A4Y9F2B2"/>
<dbReference type="Gene3D" id="2.120.10.30">
    <property type="entry name" value="TolB, C-terminal domain"/>
    <property type="match status" value="1"/>
</dbReference>
<dbReference type="InterPro" id="IPR029058">
    <property type="entry name" value="AB_hydrolase_fold"/>
</dbReference>
<proteinExistence type="predicted"/>
<dbReference type="Pfam" id="PF00326">
    <property type="entry name" value="Peptidase_S9"/>
    <property type="match status" value="1"/>
</dbReference>
<evidence type="ECO:0000256" key="2">
    <source>
        <dbReference type="ARBA" id="ARBA00022801"/>
    </source>
</evidence>
<name>A0A4Y9F2B2_9MICC</name>
<dbReference type="InterPro" id="IPR011042">
    <property type="entry name" value="6-blade_b-propeller_TolB-like"/>
</dbReference>
<accession>A0A4Y9F2B2</accession>
<feature type="domain" description="Peptidase S9 prolyl oligopeptidase catalytic" evidence="3">
    <location>
        <begin position="452"/>
        <end position="656"/>
    </location>
</feature>
<organism evidence="4 5">
    <name type="scientific">Rothia nasimurium</name>
    <dbReference type="NCBI Taxonomy" id="85336"/>
    <lineage>
        <taxon>Bacteria</taxon>
        <taxon>Bacillati</taxon>
        <taxon>Actinomycetota</taxon>
        <taxon>Actinomycetes</taxon>
        <taxon>Micrococcales</taxon>
        <taxon>Micrococcaceae</taxon>
        <taxon>Rothia</taxon>
    </lineage>
</organism>
<evidence type="ECO:0000313" key="4">
    <source>
        <dbReference type="EMBL" id="TFU20879.1"/>
    </source>
</evidence>
<dbReference type="PANTHER" id="PTHR42776:SF13">
    <property type="entry name" value="DIPEPTIDYL-PEPTIDASE 5"/>
    <property type="match status" value="1"/>
</dbReference>
<dbReference type="Proteomes" id="UP000297951">
    <property type="component" value="Unassembled WGS sequence"/>
</dbReference>
<dbReference type="InterPro" id="IPR001375">
    <property type="entry name" value="Peptidase_S9_cat"/>
</dbReference>
<gene>
    <name evidence="4" type="ORF">E4U03_10500</name>
</gene>
<comment type="caution">
    <text evidence="4">The sequence shown here is derived from an EMBL/GenBank/DDBJ whole genome shotgun (WGS) entry which is preliminary data.</text>
</comment>
<reference evidence="4 5" key="1">
    <citation type="submission" date="2019-03" db="EMBL/GenBank/DDBJ databases">
        <title>Diversity of the mouse oral microbiome.</title>
        <authorList>
            <person name="Joseph S."/>
            <person name="Aduse-Opoku J."/>
            <person name="Curtis M."/>
            <person name="Wade W."/>
            <person name="Hashim A."/>
        </authorList>
    </citation>
    <scope>NUCLEOTIDE SEQUENCE [LARGE SCALE GENOMIC DNA]</scope>
    <source>
        <strain evidence="5">irhom_31</strain>
    </source>
</reference>
<dbReference type="SUPFAM" id="SSF53474">
    <property type="entry name" value="alpha/beta-Hydrolases"/>
    <property type="match status" value="1"/>
</dbReference>
<dbReference type="EMBL" id="SPQC01000045">
    <property type="protein sequence ID" value="TFU20879.1"/>
    <property type="molecule type" value="Genomic_DNA"/>
</dbReference>
<evidence type="ECO:0000259" key="3">
    <source>
        <dbReference type="Pfam" id="PF00326"/>
    </source>
</evidence>
<dbReference type="RefSeq" id="WP_135013660.1">
    <property type="nucleotide sequence ID" value="NZ_JADGLK010000045.1"/>
</dbReference>
<dbReference type="GO" id="GO:0006508">
    <property type="term" value="P:proteolysis"/>
    <property type="evidence" value="ECO:0007669"/>
    <property type="project" value="InterPro"/>
</dbReference>
<dbReference type="Gene3D" id="3.40.50.1820">
    <property type="entry name" value="alpha/beta hydrolase"/>
    <property type="match status" value="1"/>
</dbReference>
<sequence>MTDTTLQEKDQQKNAAYLKQLIEHPRMVGLAAGRTGAPVLTVNTLNKDSAKWRPRLWALPAGQEGKSYPLTAPESGASVLTITDEGHIYLTLGKDVDEADSKSLKGVYRLPEHGEPELIFTHPGGVDALAVRQRGETTRYIYSAKAHRGSLEEQAKTLDEREKTATSGVLYTEFPTRFWDHDLGTGVRVLYVKDGGGEPRRIALPGDRSELAGFEVCPTGDRAAITLHTKARGIHQRYSTWLLDLNGEKEPQLLAEATETHDYSAGAFTPDGSGLAIIEVRRWLPGQSIKVNASHYSFETGQLTELSRDVDRWAGDIVWIDSTRYAFVTDHLGATAIYIGRIDGGATRALVEDGASHFSALAYNEGALIALRDAHQHSAYPVRVDIETGDVTRLASPVEELRAPGRFERLRSTAADGTEFTSFLALPEKEADGPLPLLVFAHGGPWGSWNSWTYRWNPWAFTEAGYAVLMPDPAISTGYGQHMLDRGGDDLGGTPYTDIMQVVEEVSARDDIQGDNVAFSGGSYGGFMTNWVAGRAGTRFKCYVTHASIWDYNTMYYLSDNGAWHEWKVEFGGEGDSISPRHRAADIEAPMLVIHGDKDYRVPIGQAHHLWADLQRYSPELGHKYLYFPDEGHWILKPSNSRLWYQVFTAWLDQHLLGQEFKTPEILG</sequence>
<keyword evidence="1" id="KW-0732">Signal</keyword>
<dbReference type="PANTHER" id="PTHR42776">
    <property type="entry name" value="SERINE PEPTIDASE S9 FAMILY MEMBER"/>
    <property type="match status" value="1"/>
</dbReference>
<keyword evidence="2" id="KW-0378">Hydrolase</keyword>
<evidence type="ECO:0000313" key="5">
    <source>
        <dbReference type="Proteomes" id="UP000297951"/>
    </source>
</evidence>
<dbReference type="OrthoDB" id="262125at2"/>
<protein>
    <submittedName>
        <fullName evidence="4">S9 family peptidase</fullName>
    </submittedName>
</protein>
<evidence type="ECO:0000256" key="1">
    <source>
        <dbReference type="ARBA" id="ARBA00022729"/>
    </source>
</evidence>
<dbReference type="SUPFAM" id="SSF82171">
    <property type="entry name" value="DPP6 N-terminal domain-like"/>
    <property type="match status" value="1"/>
</dbReference>
<dbReference type="GO" id="GO:0004252">
    <property type="term" value="F:serine-type endopeptidase activity"/>
    <property type="evidence" value="ECO:0007669"/>
    <property type="project" value="TreeGrafter"/>
</dbReference>